<organism evidence="11 12">
    <name type="scientific">Electrophorus voltai</name>
    <dbReference type="NCBI Taxonomy" id="2609070"/>
    <lineage>
        <taxon>Eukaryota</taxon>
        <taxon>Metazoa</taxon>
        <taxon>Chordata</taxon>
        <taxon>Craniata</taxon>
        <taxon>Vertebrata</taxon>
        <taxon>Euteleostomi</taxon>
        <taxon>Actinopterygii</taxon>
        <taxon>Neopterygii</taxon>
        <taxon>Teleostei</taxon>
        <taxon>Ostariophysi</taxon>
        <taxon>Gymnotiformes</taxon>
        <taxon>Gymnotoidei</taxon>
        <taxon>Gymnotidae</taxon>
        <taxon>Electrophorus</taxon>
    </lineage>
</organism>
<evidence type="ECO:0000256" key="4">
    <source>
        <dbReference type="ARBA" id="ARBA00022553"/>
    </source>
</evidence>
<evidence type="ECO:0000256" key="3">
    <source>
        <dbReference type="ARBA" id="ARBA00022490"/>
    </source>
</evidence>
<dbReference type="EMBL" id="JAROKS010000022">
    <property type="protein sequence ID" value="KAK1789547.1"/>
    <property type="molecule type" value="Genomic_DNA"/>
</dbReference>
<feature type="compositionally biased region" description="Low complexity" evidence="8">
    <location>
        <begin position="1637"/>
        <end position="1671"/>
    </location>
</feature>
<dbReference type="PROSITE" id="PS00383">
    <property type="entry name" value="TYR_PHOSPHATASE_1"/>
    <property type="match status" value="1"/>
</dbReference>
<proteinExistence type="inferred from homology"/>
<feature type="compositionally biased region" description="Basic residues" evidence="8">
    <location>
        <begin position="1043"/>
        <end position="1064"/>
    </location>
</feature>
<dbReference type="PROSITE" id="PS50055">
    <property type="entry name" value="TYR_PHOSPHATASE_PTP"/>
    <property type="match status" value="1"/>
</dbReference>
<feature type="compositionally biased region" description="Polar residues" evidence="8">
    <location>
        <begin position="634"/>
        <end position="644"/>
    </location>
</feature>
<protein>
    <recommendedName>
        <fullName evidence="2">protein-tyrosine-phosphatase</fullName>
        <ecNumber evidence="2">3.1.3.48</ecNumber>
    </recommendedName>
</protein>
<feature type="compositionally biased region" description="Basic and acidic residues" evidence="8">
    <location>
        <begin position="1778"/>
        <end position="1787"/>
    </location>
</feature>
<feature type="compositionally biased region" description="Pro residues" evidence="8">
    <location>
        <begin position="580"/>
        <end position="590"/>
    </location>
</feature>
<feature type="compositionally biased region" description="Basic and acidic residues" evidence="8">
    <location>
        <begin position="824"/>
        <end position="843"/>
    </location>
</feature>
<evidence type="ECO:0000259" key="9">
    <source>
        <dbReference type="PROSITE" id="PS50055"/>
    </source>
</evidence>
<keyword evidence="5" id="KW-0378">Hydrolase</keyword>
<dbReference type="PANTHER" id="PTHR45983">
    <property type="entry name" value="TYROSINE PHOSPHATSE N18, PUTATIVE-RELATED"/>
    <property type="match status" value="1"/>
</dbReference>
<keyword evidence="12" id="KW-1185">Reference proteome</keyword>
<dbReference type="FunFam" id="3.90.190.10:FF:000045">
    <property type="entry name" value="Tyrosine-protein phosphatase non-receptor type 12"/>
    <property type="match status" value="1"/>
</dbReference>
<feature type="compositionally biased region" description="Low complexity" evidence="8">
    <location>
        <begin position="466"/>
        <end position="488"/>
    </location>
</feature>
<dbReference type="GO" id="GO:0005634">
    <property type="term" value="C:nucleus"/>
    <property type="evidence" value="ECO:0007669"/>
    <property type="project" value="TreeGrafter"/>
</dbReference>
<evidence type="ECO:0000256" key="1">
    <source>
        <dbReference type="ARBA" id="ARBA00004496"/>
    </source>
</evidence>
<feature type="domain" description="Tyrosine specific protein phosphatases" evidence="10">
    <location>
        <begin position="259"/>
        <end position="336"/>
    </location>
</feature>
<feature type="compositionally biased region" description="Polar residues" evidence="8">
    <location>
        <begin position="1701"/>
        <end position="1723"/>
    </location>
</feature>
<evidence type="ECO:0000313" key="12">
    <source>
        <dbReference type="Proteomes" id="UP001239994"/>
    </source>
</evidence>
<feature type="compositionally biased region" description="Basic and acidic residues" evidence="8">
    <location>
        <begin position="962"/>
        <end position="1004"/>
    </location>
</feature>
<dbReference type="PRINTS" id="PR00700">
    <property type="entry name" value="PRTYPHPHTASE"/>
</dbReference>
<dbReference type="GO" id="GO:0005737">
    <property type="term" value="C:cytoplasm"/>
    <property type="evidence" value="ECO:0007669"/>
    <property type="project" value="UniProtKB-SubCell"/>
</dbReference>
<feature type="region of interest" description="Disordered" evidence="8">
    <location>
        <begin position="730"/>
        <end position="1078"/>
    </location>
</feature>
<feature type="compositionally biased region" description="Low complexity" evidence="8">
    <location>
        <begin position="568"/>
        <end position="579"/>
    </location>
</feature>
<keyword evidence="6" id="KW-0904">Protein phosphatase</keyword>
<feature type="compositionally biased region" description="Pro residues" evidence="8">
    <location>
        <begin position="1741"/>
        <end position="1750"/>
    </location>
</feature>
<feature type="compositionally biased region" description="Low complexity" evidence="8">
    <location>
        <begin position="530"/>
        <end position="540"/>
    </location>
</feature>
<dbReference type="EC" id="3.1.3.48" evidence="2"/>
<feature type="compositionally biased region" description="Basic and acidic residues" evidence="8">
    <location>
        <begin position="1011"/>
        <end position="1042"/>
    </location>
</feature>
<dbReference type="InterPro" id="IPR047170">
    <property type="entry name" value="PTN12/18/22"/>
</dbReference>
<evidence type="ECO:0000256" key="8">
    <source>
        <dbReference type="SAM" id="MobiDB-lite"/>
    </source>
</evidence>
<comment type="similarity">
    <text evidence="7">Belongs to the protein-tyrosine phosphatase family. Non-receptor class 4 subfamily.</text>
</comment>
<dbReference type="PANTHER" id="PTHR45983:SF3">
    <property type="entry name" value="TYROSINE-PROTEIN PHOSPHATASE NON-RECEPTOR TYPE 12"/>
    <property type="match status" value="1"/>
</dbReference>
<reference evidence="11" key="1">
    <citation type="submission" date="2023-03" db="EMBL/GenBank/DDBJ databases">
        <title>Electrophorus voltai genome.</title>
        <authorList>
            <person name="Bian C."/>
        </authorList>
    </citation>
    <scope>NUCLEOTIDE SEQUENCE</scope>
    <source>
        <strain evidence="11">CB-2022</strain>
        <tissue evidence="11">Muscle</tissue>
    </source>
</reference>
<evidence type="ECO:0000256" key="2">
    <source>
        <dbReference type="ARBA" id="ARBA00013064"/>
    </source>
</evidence>
<dbReference type="InterPro" id="IPR003595">
    <property type="entry name" value="Tyr_Pase_cat"/>
</dbReference>
<sequence length="1787" mass="198925">MDQANILRKFIQEVHAMRTGDQRGEDNFGSDFMKSQDNLAELHQVTVSRFWSALCQAACPGLLECQCDPDCQASAGESLFLDSAQLPLEWAALPLSCRSLILGSVPDMERSTFFTAFLILSVDHSRVKVTLKTSNQDTDYINANFIKGVDGPKAYIATQGPLPNTVIDFWRMNWEYNVAVVVMACREFEMGRKKCERYYPQFRDEPMSFGPFRISCESEQNRPDYFIRSLTVEFENETRRITQFHYVNWPDHDVPSSFDSILDMIALMRQYQEHDDVPICVHCSAGCGRTGAICAIDYTWNLLKAGRIPEDFNVFQLIQEMRTQRHSAVQTKEQYELVHRAIAQLFEKQLLLLESPTNSELTDGMDEGSPEKPGQNSDEERWDTPPPKPPRIRSSQAECDVKEEILQPPEPLPVPPILTPSPPSAFPTVTNARQDNDRYHPKPVLHVLASEPDPDLNENYGEPTEGAPAPLSASLASSPTRSASPPGGAEKRVERKLSIEIKKVPLQEGPCSFEGSSSLHRVHAFKARSHTSGSSSSSLSEDSDNPPRPNHLPLRRQKGHAAWARPAPEQVSSPVEQSPSPTPAPDPDPASDPTSGVLGAPVRTALCFTNPLHSDHSDPEPEDGENPLPDCRCNISTATGTVSAASHEDHTPRKVTPMSIAGLGTKPDSATDSDESEDLPPPLPKRTPESFFLATDPDPVDVMVALGSKESTDKNSRRRRAGEWKDFRSSDENHRHYCQSGREDGEAGRLGDGIWSSLHATKRPKKPSFTVDTLSSTPPLSPTPPLPLTQTAVAVERVNRESPKMAESVSFIHFGAATKTPLSKPKESKPSSENRPQSSRDHQPPPPKKVRNEEKSLKPKKLNGEGGGGGGGGAAEKQHQKQSYGSPTWSFTPIKSGNATAPTQPPLHKVFKQSAFLASPPKPKKLKEKREKEKEKEKEKRKHKLSSENSITSLSNVGVKNENGEVKLLQKDHIIKDKVKEREREREKRKERDKDKDKEQEKDKEKKKHKLMNEIKRENGEVKLLQKGDMEKSKVNSEELLLKKVKKKKKKKHKEGEKRKRPKMYSKSSQTPCSALRSSDLPGLLAKSETEFKPPLPVHQGGSLSNTLSLSSPTLSAKQEKNCCSKAASSTRDVPVKAVQLHSRLPGLDGLEFGRFVHVEQQPNGGALLVHAYSRELAVLSPEEMQRFAQEFVTLAFCEDQNGAAHYVMGIVHGAASYLPDFLDYFSLKFPNSPVKMEILGKKDIETTTMANFHAQVKRTYSHGTYRAGAMRQISLVGAVDEEVGDYFPEFLSMLQQSPFLERTLPWGTFSSLKLKSPTESDDGPIMWVRPGEQMIPVTDMPKSPFKRKRSTNEIKNLQYLPRTSEPREMLFEDRTRAHADHIGQGFERRTTAAVGVLKAVRCAEGAEPPRITKDVVCFHAADFTDVVQRLQLDLHEPPLSQCVQWMDDAKLNQLRREGIRYARIQLYDNDIYYIPRNVVHQFKTVSAVCSLAWHVRLKQYHAEEKLEEAEEEDRKPPAPVSPSIKQEPPCETLITPVNPPPTADTRQLRDTPPVPQIKVEEVEPVPEWTTKAASYARSCSGAAPPADVSDSRPKAHQHAECLSAPTHSPMPKPAPSLSTAPTKHPHPSTPTKHAHPSTPTKHTHTPTPTKHMHSSSTSKHSHSSAAPKSTNSATMPTKHPYPTNTTKPSHTTPAPKHTHSLNPKASSGHSESRTAPPQTQILPKSVLPQAVLHQSQQQQPSPPPPPPWPDRAQDSLHPMPAVTPQDTRSHHSLNPLMHEHQKDFLY</sequence>
<feature type="compositionally biased region" description="Polar residues" evidence="8">
    <location>
        <begin position="1683"/>
        <end position="1693"/>
    </location>
</feature>
<feature type="compositionally biased region" description="Gly residues" evidence="8">
    <location>
        <begin position="864"/>
        <end position="874"/>
    </location>
</feature>
<dbReference type="GO" id="GO:0004726">
    <property type="term" value="F:non-membrane spanning protein tyrosine phosphatase activity"/>
    <property type="evidence" value="ECO:0007669"/>
    <property type="project" value="InterPro"/>
</dbReference>
<feature type="region of interest" description="Disordered" evidence="8">
    <location>
        <begin position="706"/>
        <end position="725"/>
    </location>
</feature>
<name>A0AAD8YYW3_9TELE</name>
<dbReference type="InterPro" id="IPR016130">
    <property type="entry name" value="Tyr_Pase_AS"/>
</dbReference>
<comment type="subcellular location">
    <subcellularLocation>
        <location evidence="1">Cytoplasm</location>
    </subcellularLocation>
</comment>
<evidence type="ECO:0000256" key="7">
    <source>
        <dbReference type="ARBA" id="ARBA00034734"/>
    </source>
</evidence>
<evidence type="ECO:0000313" key="11">
    <source>
        <dbReference type="EMBL" id="KAK1789547.1"/>
    </source>
</evidence>
<dbReference type="SMART" id="SM00404">
    <property type="entry name" value="PTPc_motif"/>
    <property type="match status" value="1"/>
</dbReference>
<keyword evidence="4" id="KW-0597">Phosphoprotein</keyword>
<gene>
    <name evidence="11" type="ORF">P4O66_015455</name>
</gene>
<feature type="compositionally biased region" description="Basic and acidic residues" evidence="8">
    <location>
        <begin position="928"/>
        <end position="938"/>
    </location>
</feature>
<feature type="compositionally biased region" description="Polar residues" evidence="8">
    <location>
        <begin position="1066"/>
        <end position="1077"/>
    </location>
</feature>
<feature type="region of interest" description="Disordered" evidence="8">
    <location>
        <begin position="1507"/>
        <end position="1787"/>
    </location>
</feature>
<evidence type="ECO:0000256" key="5">
    <source>
        <dbReference type="ARBA" id="ARBA00022801"/>
    </source>
</evidence>
<accession>A0AAD8YYW3</accession>
<feature type="compositionally biased region" description="Basic and acidic residues" evidence="8">
    <location>
        <begin position="710"/>
        <end position="725"/>
    </location>
</feature>
<dbReference type="InterPro" id="IPR000242">
    <property type="entry name" value="PTP_cat"/>
</dbReference>
<keyword evidence="3" id="KW-0963">Cytoplasm</keyword>
<evidence type="ECO:0000256" key="6">
    <source>
        <dbReference type="ARBA" id="ARBA00022912"/>
    </source>
</evidence>
<dbReference type="PROSITE" id="PS50056">
    <property type="entry name" value="TYR_PHOSPHATASE_2"/>
    <property type="match status" value="1"/>
</dbReference>
<dbReference type="InterPro" id="IPR029021">
    <property type="entry name" value="Prot-tyrosine_phosphatase-like"/>
</dbReference>
<dbReference type="Proteomes" id="UP001239994">
    <property type="component" value="Unassembled WGS sequence"/>
</dbReference>
<feature type="compositionally biased region" description="Pro residues" evidence="8">
    <location>
        <begin position="408"/>
        <end position="425"/>
    </location>
</feature>
<feature type="compositionally biased region" description="Polar residues" evidence="8">
    <location>
        <begin position="949"/>
        <end position="958"/>
    </location>
</feature>
<dbReference type="Gene3D" id="3.90.190.10">
    <property type="entry name" value="Protein tyrosine phosphatase superfamily"/>
    <property type="match status" value="1"/>
</dbReference>
<feature type="compositionally biased region" description="Basic and acidic residues" evidence="8">
    <location>
        <begin position="1590"/>
        <end position="1600"/>
    </location>
</feature>
<comment type="caution">
    <text evidence="11">The sequence shown here is derived from an EMBL/GenBank/DDBJ whole genome shotgun (WGS) entry which is preliminary data.</text>
</comment>
<feature type="compositionally biased region" description="Basic and acidic residues" evidence="8">
    <location>
        <begin position="730"/>
        <end position="749"/>
    </location>
</feature>
<feature type="compositionally biased region" description="Polar residues" evidence="8">
    <location>
        <begin position="881"/>
        <end position="902"/>
    </location>
</feature>
<feature type="region of interest" description="Disordered" evidence="8">
    <location>
        <begin position="524"/>
        <end position="696"/>
    </location>
</feature>
<dbReference type="SMART" id="SM00194">
    <property type="entry name" value="PTPc"/>
    <property type="match status" value="1"/>
</dbReference>
<feature type="region of interest" description="Disordered" evidence="8">
    <location>
        <begin position="358"/>
        <end position="496"/>
    </location>
</feature>
<dbReference type="InterPro" id="IPR000387">
    <property type="entry name" value="Tyr_Pase_dom"/>
</dbReference>
<feature type="domain" description="Tyrosine-protein phosphatase" evidence="9">
    <location>
        <begin position="119"/>
        <end position="345"/>
    </location>
</feature>
<dbReference type="Pfam" id="PF00102">
    <property type="entry name" value="Y_phosphatase"/>
    <property type="match status" value="1"/>
</dbReference>
<evidence type="ECO:0000259" key="10">
    <source>
        <dbReference type="PROSITE" id="PS50056"/>
    </source>
</evidence>
<dbReference type="SUPFAM" id="SSF52799">
    <property type="entry name" value="(Phosphotyrosine protein) phosphatases II"/>
    <property type="match status" value="1"/>
</dbReference>